<dbReference type="InterPro" id="IPR004358">
    <property type="entry name" value="Sig_transdc_His_kin-like_C"/>
</dbReference>
<dbReference type="InterPro" id="IPR005467">
    <property type="entry name" value="His_kinase_dom"/>
</dbReference>
<dbReference type="InterPro" id="IPR048590">
    <property type="entry name" value="CusS-like_sensor"/>
</dbReference>
<dbReference type="GO" id="GO:0005524">
    <property type="term" value="F:ATP binding"/>
    <property type="evidence" value="ECO:0007669"/>
    <property type="project" value="UniProtKB-KW"/>
</dbReference>
<dbReference type="Pfam" id="PF21085">
    <property type="entry name" value="CusS"/>
    <property type="match status" value="1"/>
</dbReference>
<evidence type="ECO:0000256" key="3">
    <source>
        <dbReference type="ARBA" id="ARBA00022475"/>
    </source>
</evidence>
<evidence type="ECO:0000256" key="13">
    <source>
        <dbReference type="ARBA" id="ARBA00023136"/>
    </source>
</evidence>
<name>A0A0S2TF82_9GAMM</name>
<dbReference type="SMART" id="SM00388">
    <property type="entry name" value="HisKA"/>
    <property type="match status" value="1"/>
</dbReference>
<dbReference type="Proteomes" id="UP000055136">
    <property type="component" value="Chromosome"/>
</dbReference>
<dbReference type="Pfam" id="PF00672">
    <property type="entry name" value="HAMP"/>
    <property type="match status" value="1"/>
</dbReference>
<dbReference type="Gene3D" id="6.10.340.10">
    <property type="match status" value="1"/>
</dbReference>
<dbReference type="SMART" id="SM00387">
    <property type="entry name" value="HATPase_c"/>
    <property type="match status" value="1"/>
</dbReference>
<accession>A0A0S2TF82</accession>
<keyword evidence="10 14" id="KW-0067">ATP-binding</keyword>
<dbReference type="SUPFAM" id="SSF55874">
    <property type="entry name" value="ATPase domain of HSP90 chaperone/DNA topoisomerase II/histidine kinase"/>
    <property type="match status" value="1"/>
</dbReference>
<dbReference type="EMBL" id="CP013099">
    <property type="protein sequence ID" value="ALP53778.1"/>
    <property type="molecule type" value="Genomic_DNA"/>
</dbReference>
<dbReference type="STRING" id="1748243.Tel_11905"/>
<organism evidence="17 18">
    <name type="scientific">Candidatus Tenderia electrophaga</name>
    <dbReference type="NCBI Taxonomy" id="1748243"/>
    <lineage>
        <taxon>Bacteria</taxon>
        <taxon>Pseudomonadati</taxon>
        <taxon>Pseudomonadota</taxon>
        <taxon>Gammaproteobacteria</taxon>
        <taxon>Candidatus Tenderiales</taxon>
        <taxon>Candidatus Tenderiaceae</taxon>
        <taxon>Candidatus Tenderia</taxon>
    </lineage>
</organism>
<dbReference type="KEGG" id="tee:Tel_11905"/>
<dbReference type="FunFam" id="3.30.565.10:FF:000006">
    <property type="entry name" value="Sensor histidine kinase WalK"/>
    <property type="match status" value="1"/>
</dbReference>
<dbReference type="CDD" id="cd06225">
    <property type="entry name" value="HAMP"/>
    <property type="match status" value="1"/>
</dbReference>
<evidence type="ECO:0000256" key="4">
    <source>
        <dbReference type="ARBA" id="ARBA00022519"/>
    </source>
</evidence>
<reference evidence="17" key="1">
    <citation type="submission" date="2015-10" db="EMBL/GenBank/DDBJ databases">
        <title>Description of Candidatus Tenderia electrophaga gen. nov, sp. nov., an Uncultivated Electroautotroph from a Biocathode Enrichment.</title>
        <authorList>
            <person name="Eddie B.J."/>
            <person name="Malanoski A.P."/>
            <person name="Wang Z."/>
            <person name="Hall R.J."/>
            <person name="Oh S.D."/>
            <person name="Heiner C."/>
            <person name="Lin B."/>
            <person name="Strycharz-Glaven S.M."/>
        </authorList>
    </citation>
    <scope>NUCLEOTIDE SEQUENCE [LARGE SCALE GENOMIC DNA]</scope>
    <source>
        <strain evidence="17">NRL1</strain>
    </source>
</reference>
<keyword evidence="3 14" id="KW-1003">Cell membrane</keyword>
<sequence length="469" mass="52495">MRHPPSLTLRLTLLFGITVVVVFLFFGWFIGRSIEDHFANEDVRELQVIARAAQRVLTTAESGDGLTRSDQRFNDILVGHHNASLYLAGRDERPIFASPGPDFDRIVQPAAKETDDSSVRQWTGEDHTYRVLIQAIGERSAAGGPYTLAVAVPIDYHLRFVEKFRDTLWLMVGSGIGVMSLIGWIVVRHGHAPLHNIVAQIRHISAAELNTRLPPETMPRELTDLAVAFNELLERMEEAFLRLSNFSADIAHELRTPVTNLLTQTQVALSKPRSVDEYREILYSNIEEYERMAQMIGDMLFLAKTDNRLYEPNTVDVDLAREVLELFEYYEAWAEERGVSLTLEGHATAPGDRLMLRRALSNLLSNAIRHTPSGDSVRVCLDREANQAVTVTIENPGPVIPPEHIPRLFDRFYRVDASRQRSGDGAGLGLAIAKSIVDIHGGKIEATSTEGCTQFRITLLASLVPIRSK</sequence>
<feature type="domain" description="Histidine kinase" evidence="15">
    <location>
        <begin position="249"/>
        <end position="463"/>
    </location>
</feature>
<dbReference type="InterPro" id="IPR003661">
    <property type="entry name" value="HisK_dim/P_dom"/>
</dbReference>
<evidence type="ECO:0000256" key="5">
    <source>
        <dbReference type="ARBA" id="ARBA00022553"/>
    </source>
</evidence>
<evidence type="ECO:0000256" key="1">
    <source>
        <dbReference type="ARBA" id="ARBA00000085"/>
    </source>
</evidence>
<dbReference type="Gene3D" id="3.30.565.10">
    <property type="entry name" value="Histidine kinase-like ATPase, C-terminal domain"/>
    <property type="match status" value="1"/>
</dbReference>
<evidence type="ECO:0000256" key="7">
    <source>
        <dbReference type="ARBA" id="ARBA00022692"/>
    </source>
</evidence>
<evidence type="ECO:0000256" key="11">
    <source>
        <dbReference type="ARBA" id="ARBA00022989"/>
    </source>
</evidence>
<dbReference type="InterPro" id="IPR003594">
    <property type="entry name" value="HATPase_dom"/>
</dbReference>
<comment type="subcellular location">
    <subcellularLocation>
        <location evidence="2">Cell inner membrane</location>
        <topology evidence="2">Multi-pass membrane protein</topology>
    </subcellularLocation>
</comment>
<dbReference type="Gene3D" id="1.10.287.130">
    <property type="match status" value="1"/>
</dbReference>
<keyword evidence="13 14" id="KW-0472">Membrane</keyword>
<dbReference type="CDD" id="cd00075">
    <property type="entry name" value="HATPase"/>
    <property type="match status" value="1"/>
</dbReference>
<feature type="domain" description="HAMP" evidence="16">
    <location>
        <begin position="188"/>
        <end position="241"/>
    </location>
</feature>
<dbReference type="PROSITE" id="PS50885">
    <property type="entry name" value="HAMP"/>
    <property type="match status" value="1"/>
</dbReference>
<dbReference type="Pfam" id="PF02518">
    <property type="entry name" value="HATPase_c"/>
    <property type="match status" value="1"/>
</dbReference>
<dbReference type="InterPro" id="IPR003660">
    <property type="entry name" value="HAMP_dom"/>
</dbReference>
<dbReference type="InterPro" id="IPR036097">
    <property type="entry name" value="HisK_dim/P_sf"/>
</dbReference>
<protein>
    <recommendedName>
        <fullName evidence="14">Sensor protein</fullName>
        <ecNumber evidence="14">2.7.13.3</ecNumber>
    </recommendedName>
</protein>
<evidence type="ECO:0000256" key="10">
    <source>
        <dbReference type="ARBA" id="ARBA00022840"/>
    </source>
</evidence>
<keyword evidence="5" id="KW-0597">Phosphoprotein</keyword>
<dbReference type="PANTHER" id="PTHR45436">
    <property type="entry name" value="SENSOR HISTIDINE KINASE YKOH"/>
    <property type="match status" value="1"/>
</dbReference>
<gene>
    <name evidence="17" type="ORF">Tel_11905</name>
</gene>
<dbReference type="GO" id="GO:0000155">
    <property type="term" value="F:phosphorelay sensor kinase activity"/>
    <property type="evidence" value="ECO:0007669"/>
    <property type="project" value="InterPro"/>
</dbReference>
<evidence type="ECO:0000256" key="6">
    <source>
        <dbReference type="ARBA" id="ARBA00022679"/>
    </source>
</evidence>
<evidence type="ECO:0000313" key="17">
    <source>
        <dbReference type="EMBL" id="ALP53778.1"/>
    </source>
</evidence>
<keyword evidence="4 14" id="KW-0997">Cell inner membrane</keyword>
<dbReference type="PANTHER" id="PTHR45436:SF15">
    <property type="entry name" value="SENSOR HISTIDINE KINASE CUSS"/>
    <property type="match status" value="1"/>
</dbReference>
<keyword evidence="6 14" id="KW-0808">Transferase</keyword>
<comment type="function">
    <text evidence="14">Member of a two-component regulatory system.</text>
</comment>
<dbReference type="CDD" id="cd00082">
    <property type="entry name" value="HisKA"/>
    <property type="match status" value="1"/>
</dbReference>
<evidence type="ECO:0000256" key="12">
    <source>
        <dbReference type="ARBA" id="ARBA00023012"/>
    </source>
</evidence>
<evidence type="ECO:0000259" key="16">
    <source>
        <dbReference type="PROSITE" id="PS50885"/>
    </source>
</evidence>
<evidence type="ECO:0000259" key="15">
    <source>
        <dbReference type="PROSITE" id="PS50109"/>
    </source>
</evidence>
<keyword evidence="18" id="KW-1185">Reference proteome</keyword>
<keyword evidence="7 14" id="KW-0812">Transmembrane</keyword>
<keyword evidence="9 14" id="KW-0418">Kinase</keyword>
<dbReference type="AlphaFoldDB" id="A0A0S2TF82"/>
<dbReference type="NCBIfam" id="NF007345">
    <property type="entry name" value="PRK09835.1"/>
    <property type="match status" value="1"/>
</dbReference>
<evidence type="ECO:0000313" key="18">
    <source>
        <dbReference type="Proteomes" id="UP000055136"/>
    </source>
</evidence>
<dbReference type="Pfam" id="PF00512">
    <property type="entry name" value="HisKA"/>
    <property type="match status" value="1"/>
</dbReference>
<dbReference type="NCBIfam" id="TIGR01386">
    <property type="entry name" value="cztS_silS_copS"/>
    <property type="match status" value="1"/>
</dbReference>
<evidence type="ECO:0000256" key="14">
    <source>
        <dbReference type="RuleBase" id="RU364088"/>
    </source>
</evidence>
<dbReference type="PRINTS" id="PR00344">
    <property type="entry name" value="BCTRLSENSOR"/>
</dbReference>
<evidence type="ECO:0000256" key="2">
    <source>
        <dbReference type="ARBA" id="ARBA00004429"/>
    </source>
</evidence>
<evidence type="ECO:0000256" key="9">
    <source>
        <dbReference type="ARBA" id="ARBA00022777"/>
    </source>
</evidence>
<dbReference type="PROSITE" id="PS50109">
    <property type="entry name" value="HIS_KIN"/>
    <property type="match status" value="1"/>
</dbReference>
<keyword evidence="11 14" id="KW-1133">Transmembrane helix</keyword>
<comment type="catalytic activity">
    <reaction evidence="1 14">
        <text>ATP + protein L-histidine = ADP + protein N-phospho-L-histidine.</text>
        <dbReference type="EC" id="2.7.13.3"/>
    </reaction>
</comment>
<dbReference type="EC" id="2.7.13.3" evidence="14"/>
<dbReference type="SUPFAM" id="SSF47384">
    <property type="entry name" value="Homodimeric domain of signal transducing histidine kinase"/>
    <property type="match status" value="1"/>
</dbReference>
<dbReference type="InterPro" id="IPR036890">
    <property type="entry name" value="HATPase_C_sf"/>
</dbReference>
<dbReference type="SMART" id="SM00304">
    <property type="entry name" value="HAMP"/>
    <property type="match status" value="1"/>
</dbReference>
<keyword evidence="8 14" id="KW-0547">Nucleotide-binding</keyword>
<dbReference type="InterPro" id="IPR006290">
    <property type="entry name" value="CztS_silS_copS"/>
</dbReference>
<evidence type="ECO:0000256" key="8">
    <source>
        <dbReference type="ARBA" id="ARBA00022741"/>
    </source>
</evidence>
<dbReference type="FunFam" id="1.10.287.130:FF:000001">
    <property type="entry name" value="Two-component sensor histidine kinase"/>
    <property type="match status" value="1"/>
</dbReference>
<dbReference type="InterPro" id="IPR050428">
    <property type="entry name" value="TCS_sensor_his_kinase"/>
</dbReference>
<proteinExistence type="predicted"/>
<keyword evidence="12 14" id="KW-0902">Two-component regulatory system</keyword>
<dbReference type="GO" id="GO:0005886">
    <property type="term" value="C:plasma membrane"/>
    <property type="evidence" value="ECO:0007669"/>
    <property type="project" value="UniProtKB-SubCell"/>
</dbReference>
<feature type="transmembrane region" description="Helical" evidence="14">
    <location>
        <begin position="12"/>
        <end position="31"/>
    </location>
</feature>